<evidence type="ECO:0000256" key="3">
    <source>
        <dbReference type="ARBA" id="ARBA00022452"/>
    </source>
</evidence>
<reference evidence="15 16" key="1">
    <citation type="submission" date="2018-08" db="EMBL/GenBank/DDBJ databases">
        <title>The reduced genetic potential of extracellular carbohydrate catabolism in Euzebyella marina RN62, a Flavobacteriia bacterium isolated from the hadal water.</title>
        <authorList>
            <person name="Xue C."/>
        </authorList>
    </citation>
    <scope>NUCLEOTIDE SEQUENCE [LARGE SCALE GENOMIC DNA]</scope>
    <source>
        <strain evidence="15 16">RN62</strain>
    </source>
</reference>
<dbReference type="InterPro" id="IPR037066">
    <property type="entry name" value="Plug_dom_sf"/>
</dbReference>
<evidence type="ECO:0000256" key="8">
    <source>
        <dbReference type="ARBA" id="ARBA00023170"/>
    </source>
</evidence>
<protein>
    <submittedName>
        <fullName evidence="15">TonB-dependent receptor</fullName>
    </submittedName>
</protein>
<proteinExistence type="inferred from homology"/>
<dbReference type="SUPFAM" id="SSF56935">
    <property type="entry name" value="Porins"/>
    <property type="match status" value="1"/>
</dbReference>
<keyword evidence="8 15" id="KW-0675">Receptor</keyword>
<dbReference type="PANTHER" id="PTHR30069:SF29">
    <property type="entry name" value="HEMOGLOBIN AND HEMOGLOBIN-HAPTOGLOBIN-BINDING PROTEIN 1-RELATED"/>
    <property type="match status" value="1"/>
</dbReference>
<keyword evidence="2 10" id="KW-0813">Transport</keyword>
<dbReference type="RefSeq" id="WP_121846992.1">
    <property type="nucleotide sequence ID" value="NZ_CP032050.1"/>
</dbReference>
<dbReference type="PROSITE" id="PS52016">
    <property type="entry name" value="TONB_DEPENDENT_REC_3"/>
    <property type="match status" value="1"/>
</dbReference>
<feature type="domain" description="TonB-dependent receptor-like beta-barrel" evidence="13">
    <location>
        <begin position="274"/>
        <end position="673"/>
    </location>
</feature>
<dbReference type="Pfam" id="PF00593">
    <property type="entry name" value="TonB_dep_Rec_b-barrel"/>
    <property type="match status" value="1"/>
</dbReference>
<keyword evidence="6 11" id="KW-0798">TonB box</keyword>
<evidence type="ECO:0000256" key="12">
    <source>
        <dbReference type="SAM" id="SignalP"/>
    </source>
</evidence>
<evidence type="ECO:0000256" key="4">
    <source>
        <dbReference type="ARBA" id="ARBA00022692"/>
    </source>
</evidence>
<dbReference type="Gene3D" id="2.170.130.10">
    <property type="entry name" value="TonB-dependent receptor, plug domain"/>
    <property type="match status" value="1"/>
</dbReference>
<accession>A0A3G2L105</accession>
<keyword evidence="3 10" id="KW-1134">Transmembrane beta strand</keyword>
<organism evidence="15 16">
    <name type="scientific">Euzebyella marina</name>
    <dbReference type="NCBI Taxonomy" id="1761453"/>
    <lineage>
        <taxon>Bacteria</taxon>
        <taxon>Pseudomonadati</taxon>
        <taxon>Bacteroidota</taxon>
        <taxon>Flavobacteriia</taxon>
        <taxon>Flavobacteriales</taxon>
        <taxon>Flavobacteriaceae</taxon>
        <taxon>Euzebyella</taxon>
    </lineage>
</organism>
<dbReference type="PANTHER" id="PTHR30069">
    <property type="entry name" value="TONB-DEPENDENT OUTER MEMBRANE RECEPTOR"/>
    <property type="match status" value="1"/>
</dbReference>
<keyword evidence="16" id="KW-1185">Reference proteome</keyword>
<dbReference type="InterPro" id="IPR000531">
    <property type="entry name" value="Beta-barrel_TonB"/>
</dbReference>
<feature type="domain" description="TonB-dependent receptor plug" evidence="14">
    <location>
        <begin position="53"/>
        <end position="154"/>
    </location>
</feature>
<dbReference type="Proteomes" id="UP000276309">
    <property type="component" value="Chromosome"/>
</dbReference>
<evidence type="ECO:0000256" key="2">
    <source>
        <dbReference type="ARBA" id="ARBA00022448"/>
    </source>
</evidence>
<dbReference type="InterPro" id="IPR036942">
    <property type="entry name" value="Beta-barrel_TonB_sf"/>
</dbReference>
<dbReference type="GO" id="GO:0015344">
    <property type="term" value="F:siderophore uptake transmembrane transporter activity"/>
    <property type="evidence" value="ECO:0007669"/>
    <property type="project" value="TreeGrafter"/>
</dbReference>
<comment type="subcellular location">
    <subcellularLocation>
        <location evidence="1 10">Cell outer membrane</location>
        <topology evidence="1 10">Multi-pass membrane protein</topology>
    </subcellularLocation>
</comment>
<keyword evidence="9 10" id="KW-0998">Cell outer membrane</keyword>
<dbReference type="InterPro" id="IPR012910">
    <property type="entry name" value="Plug_dom"/>
</dbReference>
<dbReference type="KEGG" id="emar:D1013_00335"/>
<dbReference type="EMBL" id="CP032050">
    <property type="protein sequence ID" value="AYN65937.1"/>
    <property type="molecule type" value="Genomic_DNA"/>
</dbReference>
<evidence type="ECO:0000256" key="9">
    <source>
        <dbReference type="ARBA" id="ARBA00023237"/>
    </source>
</evidence>
<dbReference type="AlphaFoldDB" id="A0A3G2L105"/>
<dbReference type="GO" id="GO:0009279">
    <property type="term" value="C:cell outer membrane"/>
    <property type="evidence" value="ECO:0007669"/>
    <property type="project" value="UniProtKB-SubCell"/>
</dbReference>
<evidence type="ECO:0000256" key="6">
    <source>
        <dbReference type="ARBA" id="ARBA00023077"/>
    </source>
</evidence>
<comment type="similarity">
    <text evidence="10 11">Belongs to the TonB-dependent receptor family.</text>
</comment>
<evidence type="ECO:0000259" key="14">
    <source>
        <dbReference type="Pfam" id="PF07715"/>
    </source>
</evidence>
<dbReference type="OrthoDB" id="9764669at2"/>
<evidence type="ECO:0000256" key="5">
    <source>
        <dbReference type="ARBA" id="ARBA00022729"/>
    </source>
</evidence>
<keyword evidence="7 10" id="KW-0472">Membrane</keyword>
<gene>
    <name evidence="15" type="ORF">D1013_00335</name>
</gene>
<evidence type="ECO:0000256" key="7">
    <source>
        <dbReference type="ARBA" id="ARBA00023136"/>
    </source>
</evidence>
<evidence type="ECO:0000256" key="11">
    <source>
        <dbReference type="RuleBase" id="RU003357"/>
    </source>
</evidence>
<dbReference type="Pfam" id="PF07715">
    <property type="entry name" value="Plug"/>
    <property type="match status" value="1"/>
</dbReference>
<dbReference type="InterPro" id="IPR039426">
    <property type="entry name" value="TonB-dep_rcpt-like"/>
</dbReference>
<evidence type="ECO:0000259" key="13">
    <source>
        <dbReference type="Pfam" id="PF00593"/>
    </source>
</evidence>
<name>A0A3G2L105_9FLAO</name>
<evidence type="ECO:0000313" key="16">
    <source>
        <dbReference type="Proteomes" id="UP000276309"/>
    </source>
</evidence>
<evidence type="ECO:0000256" key="10">
    <source>
        <dbReference type="PROSITE-ProRule" id="PRU01360"/>
    </source>
</evidence>
<evidence type="ECO:0000256" key="1">
    <source>
        <dbReference type="ARBA" id="ARBA00004571"/>
    </source>
</evidence>
<dbReference type="GO" id="GO:0044718">
    <property type="term" value="P:siderophore transmembrane transport"/>
    <property type="evidence" value="ECO:0007669"/>
    <property type="project" value="TreeGrafter"/>
</dbReference>
<feature type="signal peptide" evidence="12">
    <location>
        <begin position="1"/>
        <end position="18"/>
    </location>
</feature>
<evidence type="ECO:0000313" key="15">
    <source>
        <dbReference type="EMBL" id="AYN65937.1"/>
    </source>
</evidence>
<keyword evidence="5 12" id="KW-0732">Signal</keyword>
<sequence>MLRISLLVFLLFPLLILAQENGTSADTTRITELDEVVLTGESKVLSVSKKLFRVETITNKDIKQLAGNNLADVLNQNLNITVMPNPSTGRSTISMFGLDGQYVKILMDGIPIASDNGMGNNIDITQINLEEVERIEIVEGAVGVLYGDNALAGVINIVSKNGLDGNKWTISTSLQEETLGNEYAWTNEGRHIQNLKISHQLFDATQIAAGFSRNDFAGFFNEYKGRDYVNIQDGTVVNDGLRGLEWNPKEQITAFFDARQKVGKHTFYFKSQYYNEELDIYNHLVNGRLNGNGEPNPTANDQLFTTHRWVNNLNVAGDFLGSTTYNLSLSYQNQKRYVEEYTYNILQRGIEAFNLDQLNQSSKIYYSKATVNNIFSKSERFNLLTGYELIFQKGFDATASGNYSTNTSENTLENYDLFAHLDVNLSERLSIYPGMRLTNNSQFGNQFIWSFSSNYDFENDLKLKAIFGSAFRAPSFEEFFFYFVDSNHNVQGNRDLQPEDGISVFLNADKKWSLANDEGVFSSAFRGFHYNLKDKITLVGDDSGDTPLFTYQNVEKQKILGVTLSNRLQLKRWNIGLGSTYLGESTTLNDSDSEDNSEYVWSFALNSNLSHTIPKWGTTFSAILKYTGRRQTIVNDGSGEDTLDRTDSFTWLDTTALIELTPQLDLTFGVRNVLDVVTVNAGNVSSGVHGSSGTGTQLFGNGRSYFLKLSYLLTFN</sequence>
<dbReference type="Gene3D" id="2.40.170.20">
    <property type="entry name" value="TonB-dependent receptor, beta-barrel domain"/>
    <property type="match status" value="1"/>
</dbReference>
<feature type="chain" id="PRO_5018094710" evidence="12">
    <location>
        <begin position="19"/>
        <end position="716"/>
    </location>
</feature>
<keyword evidence="4 10" id="KW-0812">Transmembrane</keyword>